<organism evidence="3 4">
    <name type="scientific">Fragilariopsis cylindrus CCMP1102</name>
    <dbReference type="NCBI Taxonomy" id="635003"/>
    <lineage>
        <taxon>Eukaryota</taxon>
        <taxon>Sar</taxon>
        <taxon>Stramenopiles</taxon>
        <taxon>Ochrophyta</taxon>
        <taxon>Bacillariophyta</taxon>
        <taxon>Bacillariophyceae</taxon>
        <taxon>Bacillariophycidae</taxon>
        <taxon>Bacillariales</taxon>
        <taxon>Bacillariaceae</taxon>
        <taxon>Fragilariopsis</taxon>
    </lineage>
</organism>
<proteinExistence type="predicted"/>
<sequence length="966" mass="105531">MIYDLAAKTMSKTNMPHTIVFKKFFTKKQRNTIKDKTKRQAYSTVNKKKKKKQKQATKDKGKGKIEESDGGVLSQVNEETTDEPIKRVNKATAAAAAATATATSEDNHGSGTTTTTTAIEDDNDDEVSISPSTLLLAELQDSSASFALDTLVALTPLSPVVVSNTRGIKTIKKVVRPRRKSYSDNSTTAMSQSFQDLHISQSSSLRSLTLSLSGSSDATPPPSPSSRSNNNSKYPSSPFRTRRNKSLDSSSHSTGGIVSTPRAQRKKKISMGGMLTPTPVARRKKKIAVINAATTTAITKPVSPSSLSSSIISKRAQVKRRNKSLDSSSQHSLSSRSMGMLTPVAERKKKATPVIIAAATTQHHQISLNNNQPRRNKSSDSGSHSMAGILATPAQRKKKKAPQSGRTKSLDTSLHSVGSLDVLMSQSIHECTKREKLQGGAPSLMKSPGTLGDFFRRGSSSKKDDNNNGNGDNKSCMERIHQSTLSVSSKKSRAASTTGHSTVGGNNNRRSRSVRAGGRRDSKNSGGSCSTTGSEGDGDDDGDGVDSREGGKRGHGRSKSVGQNGNGNSNNRGRKRTTSENVKINLDASNTSNTSGIFEDSSVFGASSVFDFNDSCDSYLDVSPRLPQRRQSQETEIIRDRLHPKCKQTPIKKQSEKNDGKQKPSSELSIVDVDSDPDLDTPLQMVQKVQRQLKESQRETKKSKSQFQMATKEKQKLDIEIQILKTMLDEKEKVLREQQLELHQHQQNEISERNSNSKTSDHLVEQITELMNENKTLLGKMGVEKAQADIKLKQKDEELRFFQEELKHMRNQKGERDFSVSGGAGGAGAGDLETNNKAVRGLPKSLSLRMVNTICNQKKDIPNEIHQKQMKALQNRVDSLQVSNHKLKSELGNVTLTINDDDDDETREAKEVAKAVSEHGLTRWKKGIDVRGALMTRRTSSDAATELPSLGRSFSNTSADSFSFFA</sequence>
<feature type="compositionally biased region" description="Basic residues" evidence="2">
    <location>
        <begin position="46"/>
        <end position="55"/>
    </location>
</feature>
<feature type="coiled-coil region" evidence="1">
    <location>
        <begin position="785"/>
        <end position="812"/>
    </location>
</feature>
<feature type="compositionally biased region" description="Polar residues" evidence="2">
    <location>
        <begin position="404"/>
        <end position="413"/>
    </location>
</feature>
<feature type="region of interest" description="Disordered" evidence="2">
    <location>
        <begin position="812"/>
        <end position="832"/>
    </location>
</feature>
<keyword evidence="4" id="KW-1185">Reference proteome</keyword>
<evidence type="ECO:0000313" key="3">
    <source>
        <dbReference type="EMBL" id="OEU11938.1"/>
    </source>
</evidence>
<accession>A0A1E7F163</accession>
<feature type="region of interest" description="Disordered" evidence="2">
    <location>
        <begin position="175"/>
        <end position="194"/>
    </location>
</feature>
<feature type="compositionally biased region" description="Polar residues" evidence="2">
    <location>
        <begin position="247"/>
        <end position="257"/>
    </location>
</feature>
<feature type="compositionally biased region" description="Low complexity" evidence="2">
    <location>
        <begin position="208"/>
        <end position="218"/>
    </location>
</feature>
<feature type="region of interest" description="Disordered" evidence="2">
    <location>
        <begin position="362"/>
        <end position="413"/>
    </location>
</feature>
<feature type="compositionally biased region" description="Polar residues" evidence="2">
    <location>
        <begin position="579"/>
        <end position="596"/>
    </location>
</feature>
<dbReference type="AlphaFoldDB" id="A0A1E7F163"/>
<evidence type="ECO:0000256" key="1">
    <source>
        <dbReference type="SAM" id="Coils"/>
    </source>
</evidence>
<evidence type="ECO:0000256" key="2">
    <source>
        <dbReference type="SAM" id="MobiDB-lite"/>
    </source>
</evidence>
<keyword evidence="1" id="KW-0175">Coiled coil</keyword>
<feature type="region of interest" description="Disordered" evidence="2">
    <location>
        <begin position="31"/>
        <end position="126"/>
    </location>
</feature>
<name>A0A1E7F163_9STRA</name>
<feature type="compositionally biased region" description="Low complexity" evidence="2">
    <location>
        <begin position="225"/>
        <end position="238"/>
    </location>
</feature>
<feature type="compositionally biased region" description="Basic and acidic residues" evidence="2">
    <location>
        <begin position="631"/>
        <end position="643"/>
    </location>
</feature>
<feature type="region of interest" description="Disordered" evidence="2">
    <location>
        <begin position="433"/>
        <end position="596"/>
    </location>
</feature>
<feature type="region of interest" description="Disordered" evidence="2">
    <location>
        <begin position="300"/>
        <end position="341"/>
    </location>
</feature>
<dbReference type="InParanoid" id="A0A1E7F163"/>
<feature type="compositionally biased region" description="Low complexity" evidence="2">
    <location>
        <begin position="91"/>
        <end position="103"/>
    </location>
</feature>
<feature type="compositionally biased region" description="Low complexity" evidence="2">
    <location>
        <begin position="300"/>
        <end position="313"/>
    </location>
</feature>
<reference evidence="3 4" key="1">
    <citation type="submission" date="2016-09" db="EMBL/GenBank/DDBJ databases">
        <title>Extensive genetic diversity and differential bi-allelic expression allows diatom success in the polar Southern Ocean.</title>
        <authorList>
            <consortium name="DOE Joint Genome Institute"/>
            <person name="Mock T."/>
            <person name="Otillar R.P."/>
            <person name="Strauss J."/>
            <person name="Dupont C."/>
            <person name="Frickenhaus S."/>
            <person name="Maumus F."/>
            <person name="Mcmullan M."/>
            <person name="Sanges R."/>
            <person name="Schmutz J."/>
            <person name="Toseland A."/>
            <person name="Valas R."/>
            <person name="Veluchamy A."/>
            <person name="Ward B.J."/>
            <person name="Allen A."/>
            <person name="Barry K."/>
            <person name="Falciatore A."/>
            <person name="Ferrante M."/>
            <person name="Fortunato A.E."/>
            <person name="Gloeckner G."/>
            <person name="Gruber A."/>
            <person name="Hipkin R."/>
            <person name="Janech M."/>
            <person name="Kroth P."/>
            <person name="Leese F."/>
            <person name="Lindquist E."/>
            <person name="Lyon B.R."/>
            <person name="Martin J."/>
            <person name="Mayer C."/>
            <person name="Parker M."/>
            <person name="Quesneville H."/>
            <person name="Raymond J."/>
            <person name="Uhlig C."/>
            <person name="Valentin K.U."/>
            <person name="Worden A.Z."/>
            <person name="Armbrust E.V."/>
            <person name="Bowler C."/>
            <person name="Green B."/>
            <person name="Moulton V."/>
            <person name="Van Oosterhout C."/>
            <person name="Grigoriev I."/>
        </authorList>
    </citation>
    <scope>NUCLEOTIDE SEQUENCE [LARGE SCALE GENOMIC DNA]</scope>
    <source>
        <strain evidence="3 4">CCMP1102</strain>
    </source>
</reference>
<gene>
    <name evidence="3" type="ORF">FRACYDRAFT_245062</name>
</gene>
<feature type="compositionally biased region" description="Polar residues" evidence="2">
    <location>
        <begin position="362"/>
        <end position="384"/>
    </location>
</feature>
<feature type="region of interest" description="Disordered" evidence="2">
    <location>
        <begin position="208"/>
        <end position="276"/>
    </location>
</feature>
<feature type="compositionally biased region" description="Basic and acidic residues" evidence="2">
    <location>
        <begin position="653"/>
        <end position="664"/>
    </location>
</feature>
<feature type="compositionally biased region" description="Basic and acidic residues" evidence="2">
    <location>
        <begin position="56"/>
        <end position="67"/>
    </location>
</feature>
<feature type="compositionally biased region" description="Low complexity" evidence="2">
    <location>
        <begin position="525"/>
        <end position="534"/>
    </location>
</feature>
<dbReference type="EMBL" id="KV784366">
    <property type="protein sequence ID" value="OEU11938.1"/>
    <property type="molecule type" value="Genomic_DNA"/>
</dbReference>
<feature type="region of interest" description="Disordered" evidence="2">
    <location>
        <begin position="620"/>
        <end position="679"/>
    </location>
</feature>
<dbReference type="Proteomes" id="UP000095751">
    <property type="component" value="Unassembled WGS sequence"/>
</dbReference>
<feature type="coiled-coil region" evidence="1">
    <location>
        <begin position="863"/>
        <end position="890"/>
    </location>
</feature>
<feature type="compositionally biased region" description="Polar residues" evidence="2">
    <location>
        <begin position="183"/>
        <end position="194"/>
    </location>
</feature>
<evidence type="ECO:0000313" key="4">
    <source>
        <dbReference type="Proteomes" id="UP000095751"/>
    </source>
</evidence>
<protein>
    <submittedName>
        <fullName evidence="3">Uncharacterized protein</fullName>
    </submittedName>
</protein>
<dbReference type="KEGG" id="fcy:FRACYDRAFT_245062"/>
<feature type="coiled-coil region" evidence="1">
    <location>
        <begin position="686"/>
        <end position="748"/>
    </location>
</feature>
<feature type="compositionally biased region" description="Low complexity" evidence="2">
    <location>
        <begin position="325"/>
        <end position="337"/>
    </location>
</feature>
<feature type="compositionally biased region" description="Polar residues" evidence="2">
    <location>
        <begin position="482"/>
        <end position="501"/>
    </location>
</feature>